<comment type="similarity">
    <text evidence="1">Belongs to the bacterial solute-binding protein 3 family.</text>
</comment>
<dbReference type="EMBL" id="FNRM01000001">
    <property type="protein sequence ID" value="SEA11152.1"/>
    <property type="molecule type" value="Genomic_DNA"/>
</dbReference>
<dbReference type="STRING" id="152573.SAMN04488051_101698"/>
<dbReference type="PANTHER" id="PTHR35936:SF19">
    <property type="entry name" value="AMINO-ACID-BINDING PROTEIN YXEM-RELATED"/>
    <property type="match status" value="1"/>
</dbReference>
<dbReference type="Gene3D" id="3.40.190.10">
    <property type="entry name" value="Periplasmic binding protein-like II"/>
    <property type="match status" value="2"/>
</dbReference>
<dbReference type="Proteomes" id="UP000198773">
    <property type="component" value="Unassembled WGS sequence"/>
</dbReference>
<keyword evidence="6" id="KW-1185">Reference proteome</keyword>
<evidence type="ECO:0000256" key="1">
    <source>
        <dbReference type="ARBA" id="ARBA00010333"/>
    </source>
</evidence>
<dbReference type="SUPFAM" id="SSF53850">
    <property type="entry name" value="Periplasmic binding protein-like II"/>
    <property type="match status" value="1"/>
</dbReference>
<evidence type="ECO:0000313" key="5">
    <source>
        <dbReference type="EMBL" id="SEA11152.1"/>
    </source>
</evidence>
<feature type="domain" description="Solute-binding protein family 3/N-terminal" evidence="4">
    <location>
        <begin position="34"/>
        <end position="258"/>
    </location>
</feature>
<proteinExistence type="inferred from homology"/>
<dbReference type="Pfam" id="PF00497">
    <property type="entry name" value="SBP_bac_3"/>
    <property type="match status" value="1"/>
</dbReference>
<dbReference type="PANTHER" id="PTHR35936">
    <property type="entry name" value="MEMBRANE-BOUND LYTIC MUREIN TRANSGLYCOSYLASE F"/>
    <property type="match status" value="1"/>
</dbReference>
<dbReference type="InterPro" id="IPR001638">
    <property type="entry name" value="Solute-binding_3/MltF_N"/>
</dbReference>
<evidence type="ECO:0000259" key="4">
    <source>
        <dbReference type="SMART" id="SM00062"/>
    </source>
</evidence>
<dbReference type="SMART" id="SM00062">
    <property type="entry name" value="PBPb"/>
    <property type="match status" value="1"/>
</dbReference>
<organism evidence="5 6">
    <name type="scientific">Alkalimonas amylolytica</name>
    <dbReference type="NCBI Taxonomy" id="152573"/>
    <lineage>
        <taxon>Bacteria</taxon>
        <taxon>Pseudomonadati</taxon>
        <taxon>Pseudomonadota</taxon>
        <taxon>Gammaproteobacteria</taxon>
        <taxon>Alkalimonas</taxon>
    </lineage>
</organism>
<gene>
    <name evidence="5" type="ORF">SAMN04488051_101698</name>
</gene>
<dbReference type="RefSeq" id="WP_091339447.1">
    <property type="nucleotide sequence ID" value="NZ_FNRM01000001.1"/>
</dbReference>
<sequence>MRPGTLPLAVLLTWFLIPVPAGAQLQPDTPEKPELEWCLDHLPYRHDYPDDGKPFGPSVDFMQELAQRAGFRLRFSPNTPFSRCLRQMEQGKTDLMIRLNDSPDRRRYMHLIPFDRARTEVLLIRKDSPDVQYFHQLAELNLLVVRGYNYNHRALKQLAQQTRSIPIDSQDAGLQMLLIGRGDALISSFEVARNRIQSNPDYHGQFKVASLDLEPDEASFVHLALAKASPYAHLRQQLAEAIETMVADGLIPHYFHNLPQTVASDH</sequence>
<dbReference type="AlphaFoldDB" id="A0A1H3YJN7"/>
<feature type="signal peptide" evidence="3">
    <location>
        <begin position="1"/>
        <end position="23"/>
    </location>
</feature>
<dbReference type="OrthoDB" id="370676at2"/>
<protein>
    <submittedName>
        <fullName evidence="5">ABC-type amino acid transport substrate-binding protein</fullName>
    </submittedName>
</protein>
<name>A0A1H3YJN7_ALKAM</name>
<keyword evidence="2 3" id="KW-0732">Signal</keyword>
<accession>A0A1H3YJN7</accession>
<evidence type="ECO:0000313" key="6">
    <source>
        <dbReference type="Proteomes" id="UP000198773"/>
    </source>
</evidence>
<feature type="chain" id="PRO_5011450751" evidence="3">
    <location>
        <begin position="24"/>
        <end position="266"/>
    </location>
</feature>
<reference evidence="5 6" key="1">
    <citation type="submission" date="2016-10" db="EMBL/GenBank/DDBJ databases">
        <authorList>
            <person name="de Groot N.N."/>
        </authorList>
    </citation>
    <scope>NUCLEOTIDE SEQUENCE [LARGE SCALE GENOMIC DNA]</scope>
    <source>
        <strain evidence="5 6">CGMCC 1.3430</strain>
    </source>
</reference>
<evidence type="ECO:0000256" key="3">
    <source>
        <dbReference type="SAM" id="SignalP"/>
    </source>
</evidence>
<evidence type="ECO:0000256" key="2">
    <source>
        <dbReference type="ARBA" id="ARBA00022729"/>
    </source>
</evidence>